<evidence type="ECO:0000313" key="1">
    <source>
        <dbReference type="EMBL" id="JAD73487.1"/>
    </source>
</evidence>
<protein>
    <submittedName>
        <fullName evidence="1">Uncharacterized protein</fullName>
    </submittedName>
</protein>
<dbReference type="AlphaFoldDB" id="A0A0A9CPR8"/>
<sequence>MLDGEDVRLRSLLGKEGKPRVLGFVSIFGNFVYWKRV</sequence>
<reference evidence="1" key="2">
    <citation type="journal article" date="2015" name="Data Brief">
        <title>Shoot transcriptome of the giant reed, Arundo donax.</title>
        <authorList>
            <person name="Barrero R.A."/>
            <person name="Guerrero F.D."/>
            <person name="Moolhuijzen P."/>
            <person name="Goolsby J.A."/>
            <person name="Tidwell J."/>
            <person name="Bellgard S.E."/>
            <person name="Bellgard M.I."/>
        </authorList>
    </citation>
    <scope>NUCLEOTIDE SEQUENCE</scope>
    <source>
        <tissue evidence="1">Shoot tissue taken approximately 20 cm above the soil surface</tissue>
    </source>
</reference>
<organism evidence="1">
    <name type="scientific">Arundo donax</name>
    <name type="common">Giant reed</name>
    <name type="synonym">Donax arundinaceus</name>
    <dbReference type="NCBI Taxonomy" id="35708"/>
    <lineage>
        <taxon>Eukaryota</taxon>
        <taxon>Viridiplantae</taxon>
        <taxon>Streptophyta</taxon>
        <taxon>Embryophyta</taxon>
        <taxon>Tracheophyta</taxon>
        <taxon>Spermatophyta</taxon>
        <taxon>Magnoliopsida</taxon>
        <taxon>Liliopsida</taxon>
        <taxon>Poales</taxon>
        <taxon>Poaceae</taxon>
        <taxon>PACMAD clade</taxon>
        <taxon>Arundinoideae</taxon>
        <taxon>Arundineae</taxon>
        <taxon>Arundo</taxon>
    </lineage>
</organism>
<reference evidence="1" key="1">
    <citation type="submission" date="2014-09" db="EMBL/GenBank/DDBJ databases">
        <authorList>
            <person name="Magalhaes I.L.F."/>
            <person name="Oliveira U."/>
            <person name="Santos F.R."/>
            <person name="Vidigal T.H.D.A."/>
            <person name="Brescovit A.D."/>
            <person name="Santos A.J."/>
        </authorList>
    </citation>
    <scope>NUCLEOTIDE SEQUENCE</scope>
    <source>
        <tissue evidence="1">Shoot tissue taken approximately 20 cm above the soil surface</tissue>
    </source>
</reference>
<dbReference type="EMBL" id="GBRH01224408">
    <property type="protein sequence ID" value="JAD73487.1"/>
    <property type="molecule type" value="Transcribed_RNA"/>
</dbReference>
<name>A0A0A9CPR8_ARUDO</name>
<proteinExistence type="predicted"/>
<accession>A0A0A9CPR8</accession>